<feature type="region of interest" description="Disordered" evidence="1">
    <location>
        <begin position="69"/>
        <end position="106"/>
    </location>
</feature>
<comment type="caution">
    <text evidence="2">The sequence shown here is derived from an EMBL/GenBank/DDBJ whole genome shotgun (WGS) entry which is preliminary data.</text>
</comment>
<dbReference type="Proteomes" id="UP000770661">
    <property type="component" value="Unassembled WGS sequence"/>
</dbReference>
<keyword evidence="3" id="KW-1185">Reference proteome</keyword>
<dbReference type="AlphaFoldDB" id="A0A8J5BZU3"/>
<proteinExistence type="predicted"/>
<evidence type="ECO:0000256" key="1">
    <source>
        <dbReference type="SAM" id="MobiDB-lite"/>
    </source>
</evidence>
<evidence type="ECO:0000313" key="2">
    <source>
        <dbReference type="EMBL" id="KAG0713808.1"/>
    </source>
</evidence>
<reference evidence="2" key="1">
    <citation type="submission" date="2020-07" db="EMBL/GenBank/DDBJ databases">
        <title>The High-quality genome of the commercially important snow crab, Chionoecetes opilio.</title>
        <authorList>
            <person name="Jeong J.-H."/>
            <person name="Ryu S."/>
        </authorList>
    </citation>
    <scope>NUCLEOTIDE SEQUENCE</scope>
    <source>
        <strain evidence="2">MADBK_172401_WGS</strain>
        <tissue evidence="2">Digestive gland</tissue>
    </source>
</reference>
<dbReference type="EMBL" id="JACEEZ010021060">
    <property type="protein sequence ID" value="KAG0713808.1"/>
    <property type="molecule type" value="Genomic_DNA"/>
</dbReference>
<accession>A0A8J5BZU3</accession>
<gene>
    <name evidence="2" type="ORF">GWK47_015370</name>
</gene>
<feature type="compositionally biased region" description="Low complexity" evidence="1">
    <location>
        <begin position="75"/>
        <end position="93"/>
    </location>
</feature>
<protein>
    <submittedName>
        <fullName evidence="2">Uncharacterized protein</fullName>
    </submittedName>
</protein>
<feature type="compositionally biased region" description="Basic and acidic residues" evidence="1">
    <location>
        <begin position="94"/>
        <end position="106"/>
    </location>
</feature>
<organism evidence="2 3">
    <name type="scientific">Chionoecetes opilio</name>
    <name type="common">Atlantic snow crab</name>
    <name type="synonym">Cancer opilio</name>
    <dbReference type="NCBI Taxonomy" id="41210"/>
    <lineage>
        <taxon>Eukaryota</taxon>
        <taxon>Metazoa</taxon>
        <taxon>Ecdysozoa</taxon>
        <taxon>Arthropoda</taxon>
        <taxon>Crustacea</taxon>
        <taxon>Multicrustacea</taxon>
        <taxon>Malacostraca</taxon>
        <taxon>Eumalacostraca</taxon>
        <taxon>Eucarida</taxon>
        <taxon>Decapoda</taxon>
        <taxon>Pleocyemata</taxon>
        <taxon>Brachyura</taxon>
        <taxon>Eubrachyura</taxon>
        <taxon>Majoidea</taxon>
        <taxon>Majidae</taxon>
        <taxon>Chionoecetes</taxon>
    </lineage>
</organism>
<sequence>MSPSTPLESYIVPDFSFPQTAFPAFMHVQTCVIHSFLYTSHPLPSWLPSTSHLPHQACTWDLKSNEDEWEKVDATDAANAPSTPASSSSSTKASKGENPEEPKTSKDFEDLLEYVKIWAHSSSASSKYSFK</sequence>
<name>A0A8J5BZU3_CHIOP</name>
<evidence type="ECO:0000313" key="3">
    <source>
        <dbReference type="Proteomes" id="UP000770661"/>
    </source>
</evidence>